<evidence type="ECO:0000259" key="13">
    <source>
        <dbReference type="PROSITE" id="PS50927"/>
    </source>
</evidence>
<dbReference type="SUPFAM" id="SSF56112">
    <property type="entry name" value="Protein kinase-like (PK-like)"/>
    <property type="match status" value="1"/>
</dbReference>
<dbReference type="InterPro" id="IPR011009">
    <property type="entry name" value="Kinase-like_dom_sf"/>
</dbReference>
<protein>
    <recommendedName>
        <fullName evidence="17">G-type lectin S-receptor-like serine/threonine-protein kinase</fullName>
    </recommendedName>
</protein>
<feature type="domain" description="Protein kinase" evidence="12">
    <location>
        <begin position="354"/>
        <end position="571"/>
    </location>
</feature>
<evidence type="ECO:0000256" key="4">
    <source>
        <dbReference type="ARBA" id="ARBA00022679"/>
    </source>
</evidence>
<evidence type="ECO:0000259" key="14">
    <source>
        <dbReference type="PROSITE" id="PS50948"/>
    </source>
</evidence>
<dbReference type="InterPro" id="IPR003609">
    <property type="entry name" value="Pan_app"/>
</dbReference>
<keyword evidence="6" id="KW-0547">Nucleotide-binding</keyword>
<evidence type="ECO:0000256" key="9">
    <source>
        <dbReference type="ARBA" id="ARBA00023157"/>
    </source>
</evidence>
<dbReference type="SMART" id="SM00108">
    <property type="entry name" value="B_lectin"/>
    <property type="match status" value="1"/>
</dbReference>
<dbReference type="InterPro" id="IPR036426">
    <property type="entry name" value="Bulb-type_lectin_dom_sf"/>
</dbReference>
<dbReference type="EMBL" id="CP126659">
    <property type="protein sequence ID" value="WJZ99568.1"/>
    <property type="molecule type" value="Genomic_DNA"/>
</dbReference>
<dbReference type="InterPro" id="IPR001480">
    <property type="entry name" value="Bulb-type_lectin_dom"/>
</dbReference>
<dbReference type="Pfam" id="PF08276">
    <property type="entry name" value="PAN_2"/>
    <property type="match status" value="1"/>
</dbReference>
<sequence length="571" mass="63799">MMRVKKSDTQFNSTTNEKECENHCNRDCNNCQAYAYVEVETRADTAISMISEENLNDIQEAYLDGGHDLYVRVAVSDIGELLFQCVVNATLKDTITLEDWLRNDGGTLVSVGKTFELGFFNSDGRFNNGKYIGIWYYLLKPQRVVWVANRDSPLPLSDPLSGVFAIKDDGKLKLLDENGKVHWSSNTETSLSTGMVMKLMDSGNLVLSDNRSGEILWESFHNLTDTFLPSMWMDDEKVREVQFSSFFVSGVNPAEPTKPADQKSSSSFPVVVVGITIAVVLVAVLGIIGYIAYLRKRTITKRKENRANQVLHLYDSESRVKHLIDSEQFKEEDKKGIDVPFFDLEDILAATENFSDANKLGQGGFEPVYKGKFLEGREIAVKRLSRASGQGLQEFKNEVVLIAKLQHRNLVRLLGYCVEVAMSPEYALDGYFSEKSDVFCFGVMVLEIISGKRNTGFYQSDRTLSLLGHAWKLWKEDKVLELMDQTLSETCNTNEFSRCVNVGLLCVQEDPSDRPTMAIAVLLLSSDAATVPVPKEPAFVVKRNLSSTASSSSKAEASWKNELVASIGEGR</sequence>
<dbReference type="InterPro" id="IPR001245">
    <property type="entry name" value="Ser-Thr/Tyr_kinase_cat_dom"/>
</dbReference>
<dbReference type="Pfam" id="PF07714">
    <property type="entry name" value="PK_Tyr_Ser-Thr"/>
    <property type="match status" value="2"/>
</dbReference>
<keyword evidence="11" id="KW-0472">Membrane</keyword>
<keyword evidence="2" id="KW-1003">Cell membrane</keyword>
<dbReference type="InterPro" id="IPR020635">
    <property type="entry name" value="Tyr_kinase_cat_dom"/>
</dbReference>
<feature type="domain" description="Bulb-type lectin" evidence="13">
    <location>
        <begin position="93"/>
        <end position="220"/>
    </location>
</feature>
<keyword evidence="9" id="KW-1015">Disulfide bond</keyword>
<dbReference type="PROSITE" id="PS50927">
    <property type="entry name" value="BULB_LECTIN"/>
    <property type="match status" value="1"/>
</dbReference>
<comment type="subcellular location">
    <subcellularLocation>
        <location evidence="1">Cell membrane</location>
        <topology evidence="1">Single-pass type I membrane protein</topology>
    </subcellularLocation>
</comment>
<proteinExistence type="predicted"/>
<dbReference type="InterPro" id="IPR000719">
    <property type="entry name" value="Prot_kinase_dom"/>
</dbReference>
<keyword evidence="16" id="KW-1185">Reference proteome</keyword>
<feature type="transmembrane region" description="Helical" evidence="11">
    <location>
        <begin position="268"/>
        <end position="293"/>
    </location>
</feature>
<dbReference type="PROSITE" id="PS50948">
    <property type="entry name" value="PAN"/>
    <property type="match status" value="1"/>
</dbReference>
<name>A0ABY9CVY3_VITVI</name>
<evidence type="ECO:0000256" key="11">
    <source>
        <dbReference type="SAM" id="Phobius"/>
    </source>
</evidence>
<dbReference type="SMART" id="SM00219">
    <property type="entry name" value="TyrKc"/>
    <property type="match status" value="1"/>
</dbReference>
<dbReference type="Gene3D" id="2.90.10.10">
    <property type="entry name" value="Bulb-type lectin domain"/>
    <property type="match status" value="1"/>
</dbReference>
<dbReference type="Gene3D" id="1.10.510.10">
    <property type="entry name" value="Transferase(Phosphotransferase) domain 1"/>
    <property type="match status" value="1"/>
</dbReference>
<keyword evidence="10" id="KW-0325">Glycoprotein</keyword>
<evidence type="ECO:0008006" key="17">
    <source>
        <dbReference type="Google" id="ProtNLM"/>
    </source>
</evidence>
<keyword evidence="11" id="KW-0812">Transmembrane</keyword>
<evidence type="ECO:0000256" key="5">
    <source>
        <dbReference type="ARBA" id="ARBA00022729"/>
    </source>
</evidence>
<keyword evidence="7" id="KW-0418">Kinase</keyword>
<feature type="domain" description="Apple" evidence="14">
    <location>
        <begin position="1"/>
        <end position="74"/>
    </location>
</feature>
<evidence type="ECO:0000256" key="6">
    <source>
        <dbReference type="ARBA" id="ARBA00022741"/>
    </source>
</evidence>
<evidence type="ECO:0000256" key="1">
    <source>
        <dbReference type="ARBA" id="ARBA00004251"/>
    </source>
</evidence>
<dbReference type="SUPFAM" id="SSF51110">
    <property type="entry name" value="alpha-D-mannose-specific plant lectins"/>
    <property type="match status" value="1"/>
</dbReference>
<dbReference type="Gene3D" id="3.30.200.20">
    <property type="entry name" value="Phosphorylase Kinase, domain 1"/>
    <property type="match status" value="1"/>
</dbReference>
<keyword evidence="8" id="KW-0067">ATP-binding</keyword>
<evidence type="ECO:0000256" key="10">
    <source>
        <dbReference type="ARBA" id="ARBA00023180"/>
    </source>
</evidence>
<keyword evidence="5" id="KW-0732">Signal</keyword>
<keyword evidence="3" id="KW-0723">Serine/threonine-protein kinase</keyword>
<dbReference type="CDD" id="cd00028">
    <property type="entry name" value="B_lectin"/>
    <property type="match status" value="1"/>
</dbReference>
<keyword evidence="4" id="KW-0808">Transferase</keyword>
<dbReference type="Pfam" id="PF01453">
    <property type="entry name" value="B_lectin"/>
    <property type="match status" value="1"/>
</dbReference>
<dbReference type="PANTHER" id="PTHR27002:SF1110">
    <property type="entry name" value="RECEPTOR-LIKE SERINE_THREONINE-PROTEIN KINASE"/>
    <property type="match status" value="1"/>
</dbReference>
<evidence type="ECO:0000313" key="16">
    <source>
        <dbReference type="Proteomes" id="UP001227230"/>
    </source>
</evidence>
<reference evidence="15 16" key="1">
    <citation type="journal article" date="2023" name="Hortic Res">
        <title>The complete reference genome for grapevine (Vitis vinifera L.) genetics and breeding.</title>
        <authorList>
            <person name="Shi X."/>
            <person name="Cao S."/>
            <person name="Wang X."/>
            <person name="Huang S."/>
            <person name="Wang Y."/>
            <person name="Liu Z."/>
            <person name="Liu W."/>
            <person name="Leng X."/>
            <person name="Peng Y."/>
            <person name="Wang N."/>
            <person name="Wang Y."/>
            <person name="Ma Z."/>
            <person name="Xu X."/>
            <person name="Zhang F."/>
            <person name="Xue H."/>
            <person name="Zhong H."/>
            <person name="Wang Y."/>
            <person name="Zhang K."/>
            <person name="Velt A."/>
            <person name="Avia K."/>
            <person name="Holtgrawe D."/>
            <person name="Grimplet J."/>
            <person name="Matus J.T."/>
            <person name="Ware D."/>
            <person name="Wu X."/>
            <person name="Wang H."/>
            <person name="Liu C."/>
            <person name="Fang Y."/>
            <person name="Rustenholz C."/>
            <person name="Cheng Z."/>
            <person name="Xiao H."/>
            <person name="Zhou Y."/>
        </authorList>
    </citation>
    <scope>NUCLEOTIDE SEQUENCE [LARGE SCALE GENOMIC DNA]</scope>
    <source>
        <strain evidence="16">cv. Pinot noir / PN40024</strain>
        <tissue evidence="15">Leaf</tissue>
    </source>
</reference>
<evidence type="ECO:0000256" key="7">
    <source>
        <dbReference type="ARBA" id="ARBA00022777"/>
    </source>
</evidence>
<evidence type="ECO:0000256" key="2">
    <source>
        <dbReference type="ARBA" id="ARBA00022475"/>
    </source>
</evidence>
<dbReference type="Proteomes" id="UP001227230">
    <property type="component" value="Chromosome 12"/>
</dbReference>
<accession>A0ABY9CVY3</accession>
<organism evidence="15 16">
    <name type="scientific">Vitis vinifera</name>
    <name type="common">Grape</name>
    <dbReference type="NCBI Taxonomy" id="29760"/>
    <lineage>
        <taxon>Eukaryota</taxon>
        <taxon>Viridiplantae</taxon>
        <taxon>Streptophyta</taxon>
        <taxon>Embryophyta</taxon>
        <taxon>Tracheophyta</taxon>
        <taxon>Spermatophyta</taxon>
        <taxon>Magnoliopsida</taxon>
        <taxon>eudicotyledons</taxon>
        <taxon>Gunneridae</taxon>
        <taxon>Pentapetalae</taxon>
        <taxon>rosids</taxon>
        <taxon>Vitales</taxon>
        <taxon>Vitaceae</taxon>
        <taxon>Viteae</taxon>
        <taxon>Vitis</taxon>
    </lineage>
</organism>
<evidence type="ECO:0000313" key="15">
    <source>
        <dbReference type="EMBL" id="WJZ99568.1"/>
    </source>
</evidence>
<evidence type="ECO:0000259" key="12">
    <source>
        <dbReference type="PROSITE" id="PS50011"/>
    </source>
</evidence>
<gene>
    <name evidence="15" type="ORF">VitviT2T_018000</name>
</gene>
<evidence type="ECO:0000256" key="3">
    <source>
        <dbReference type="ARBA" id="ARBA00022527"/>
    </source>
</evidence>
<keyword evidence="11" id="KW-1133">Transmembrane helix</keyword>
<dbReference type="PROSITE" id="PS50011">
    <property type="entry name" value="PROTEIN_KINASE_DOM"/>
    <property type="match status" value="1"/>
</dbReference>
<dbReference type="PANTHER" id="PTHR27002">
    <property type="entry name" value="RECEPTOR-LIKE SERINE/THREONINE-PROTEIN KINASE SD1-8"/>
    <property type="match status" value="1"/>
</dbReference>
<evidence type="ECO:0000256" key="8">
    <source>
        <dbReference type="ARBA" id="ARBA00022840"/>
    </source>
</evidence>